<dbReference type="Proteomes" id="UP000253752">
    <property type="component" value="Unassembled WGS sequence"/>
</dbReference>
<dbReference type="EMBL" id="PPTX01000001">
    <property type="protein sequence ID" value="RDB81857.1"/>
    <property type="molecule type" value="Genomic_DNA"/>
</dbReference>
<evidence type="ECO:0000313" key="4">
    <source>
        <dbReference type="Proteomes" id="UP000253752"/>
    </source>
</evidence>
<sequence>MRPTIYIDADACPVTSETLAVARKNALPAVVAGNATQNLARHIRRGDPREPRDGFWVDTLPVGIGADAADFAIVQKLEPGDIVVTQDIGLAAMALGRHARAIGVRGRVYTLATIDLDMHIRHEEKKVRRQGGRTKGPAAFEDDDRERFAANLQRLVEETLRDGKREGFPTS</sequence>
<gene>
    <name evidence="3" type="ORF">C1872_00145</name>
</gene>
<dbReference type="InterPro" id="IPR003791">
    <property type="entry name" value="UPF0178"/>
</dbReference>
<dbReference type="HAMAP" id="MF_00489">
    <property type="entry name" value="UPF0178"/>
    <property type="match status" value="1"/>
</dbReference>
<dbReference type="Pfam" id="PF02639">
    <property type="entry name" value="DUF188"/>
    <property type="match status" value="1"/>
</dbReference>
<protein>
    <recommendedName>
        <fullName evidence="2">UPF0178 protein C1872_00145</fullName>
    </recommendedName>
</protein>
<dbReference type="RefSeq" id="WP_114516196.1">
    <property type="nucleotide sequence ID" value="NZ_PPTX01000001.1"/>
</dbReference>
<dbReference type="AlphaFoldDB" id="A0A369N018"/>
<evidence type="ECO:0000256" key="1">
    <source>
        <dbReference type="ARBA" id="ARBA00008522"/>
    </source>
</evidence>
<evidence type="ECO:0000313" key="3">
    <source>
        <dbReference type="EMBL" id="RDB81857.1"/>
    </source>
</evidence>
<accession>A0A369N018</accession>
<comment type="caution">
    <text evidence="3">The sequence shown here is derived from an EMBL/GenBank/DDBJ whole genome shotgun (WGS) entry which is preliminary data.</text>
</comment>
<organism evidence="3 4">
    <name type="scientific">Eggerthella lenta</name>
    <name type="common">Eubacterium lentum</name>
    <dbReference type="NCBI Taxonomy" id="84112"/>
    <lineage>
        <taxon>Bacteria</taxon>
        <taxon>Bacillati</taxon>
        <taxon>Actinomycetota</taxon>
        <taxon>Coriobacteriia</taxon>
        <taxon>Eggerthellales</taxon>
        <taxon>Eggerthellaceae</taxon>
        <taxon>Eggerthella</taxon>
    </lineage>
</organism>
<evidence type="ECO:0000256" key="2">
    <source>
        <dbReference type="HAMAP-Rule" id="MF_00489"/>
    </source>
</evidence>
<comment type="similarity">
    <text evidence="1 2">Belongs to the UPF0178 family.</text>
</comment>
<dbReference type="PANTHER" id="PTHR35146:SF1">
    <property type="entry name" value="UPF0178 PROTEIN YAII"/>
    <property type="match status" value="1"/>
</dbReference>
<dbReference type="PANTHER" id="PTHR35146">
    <property type="entry name" value="UPF0178 PROTEIN YAII"/>
    <property type="match status" value="1"/>
</dbReference>
<reference evidence="3 4" key="1">
    <citation type="journal article" date="2018" name="Elife">
        <title>Discovery and characterization of a prevalent human gut bacterial enzyme sufficient for the inactivation of a family of plant toxins.</title>
        <authorList>
            <person name="Koppel N."/>
            <person name="Bisanz J.E."/>
            <person name="Pandelia M.E."/>
            <person name="Turnbaugh P.J."/>
            <person name="Balskus E.P."/>
        </authorList>
    </citation>
    <scope>NUCLEOTIDE SEQUENCE [LARGE SCALE GENOMIC DNA]</scope>
    <source>
        <strain evidence="3 4">MR1 #12</strain>
    </source>
</reference>
<proteinExistence type="inferred from homology"/>
<name>A0A369N018_EGGLN</name>